<dbReference type="GO" id="GO:0016836">
    <property type="term" value="F:hydro-lyase activity"/>
    <property type="evidence" value="ECO:0007669"/>
    <property type="project" value="UniProtKB-ARBA"/>
</dbReference>
<evidence type="ECO:0000313" key="2">
    <source>
        <dbReference type="EMBL" id="OFW60095.1"/>
    </source>
</evidence>
<sequence length="466" mass="53269">MPATQLREYEGLINRVSEIFTIADKLPYNMTDEEVEGVLHILPGDLEKTLRAFLSPRVRNNSVQFLKMIKAWLTGAREGQQHGKKVFLVPFNFPVEALYCFENAWPVTSEVLSTMGVAALEGQGERYWDYAMGLGLPDFACSANMIEVGSALTSIDFVPDAVISDCFGSCDINSKTHEFLARYMDIPLIFLEKPVDDTERGINQYYRYFNTMVEEIEEFLGERLDEQRMRDVIGLANQASELFWELWDLHKFSPCPVPNIFSLFTYGTRFVAWGTERAVEIMQSMVDTARERLENGSYPSEREMVRSMWSYTSYYFDMAGLFNWMEENGITHLGDGLNLVFPRIVDTTSRETMLKGLAEIARNMPMTRQMGASSMSVQWLDDIMYASKELNADCVIYCGHHSCKQTWSGASIVRSELMKRAKIPTLFLQGDSWIRRMTPMSVLQETINEFVNTIVKKRRTPAGTVG</sequence>
<organism evidence="2 3">
    <name type="scientific">Candidatus Solincola sediminis</name>
    <dbReference type="NCBI Taxonomy" id="1797199"/>
    <lineage>
        <taxon>Bacteria</taxon>
        <taxon>Bacillati</taxon>
        <taxon>Actinomycetota</taxon>
        <taxon>Candidatus Geothermincolia</taxon>
        <taxon>Candidatus Geothermincolales</taxon>
        <taxon>Candidatus Geothermincolaceae</taxon>
        <taxon>Candidatus Solincola</taxon>
    </lineage>
</organism>
<evidence type="ECO:0000256" key="1">
    <source>
        <dbReference type="ARBA" id="ARBA00005806"/>
    </source>
</evidence>
<evidence type="ECO:0008006" key="4">
    <source>
        <dbReference type="Google" id="ProtNLM"/>
    </source>
</evidence>
<dbReference type="EMBL" id="MELK01000006">
    <property type="protein sequence ID" value="OFW60095.1"/>
    <property type="molecule type" value="Genomic_DNA"/>
</dbReference>
<dbReference type="Gene3D" id="3.40.50.11900">
    <property type="match status" value="1"/>
</dbReference>
<evidence type="ECO:0000313" key="3">
    <source>
        <dbReference type="Proteomes" id="UP000177876"/>
    </source>
</evidence>
<accession>A0A1F2WTE1</accession>
<name>A0A1F2WTE1_9ACTN</name>
<proteinExistence type="inferred from homology"/>
<dbReference type="Proteomes" id="UP000177876">
    <property type="component" value="Unassembled WGS sequence"/>
</dbReference>
<dbReference type="STRING" id="1797197.A2Y75_02070"/>
<reference evidence="2 3" key="1">
    <citation type="journal article" date="2016" name="Nat. Commun.">
        <title>Thousands of microbial genomes shed light on interconnected biogeochemical processes in an aquifer system.</title>
        <authorList>
            <person name="Anantharaman K."/>
            <person name="Brown C.T."/>
            <person name="Hug L.A."/>
            <person name="Sharon I."/>
            <person name="Castelle C.J."/>
            <person name="Probst A.J."/>
            <person name="Thomas B.C."/>
            <person name="Singh A."/>
            <person name="Wilkins M.J."/>
            <person name="Karaoz U."/>
            <person name="Brodie E.L."/>
            <person name="Williams K.H."/>
            <person name="Hubbard S.S."/>
            <person name="Banfield J.F."/>
        </authorList>
    </citation>
    <scope>NUCLEOTIDE SEQUENCE [LARGE SCALE GENOMIC DNA]</scope>
</reference>
<gene>
    <name evidence="2" type="ORF">A2Y75_02070</name>
</gene>
<comment type="caution">
    <text evidence="2">The sequence shown here is derived from an EMBL/GenBank/DDBJ whole genome shotgun (WGS) entry which is preliminary data.</text>
</comment>
<dbReference type="PANTHER" id="PTHR30548">
    <property type="entry name" value="2-HYDROXYGLUTARYL-COA DEHYDRATASE, D-COMPONENT-RELATED"/>
    <property type="match status" value="1"/>
</dbReference>
<dbReference type="PANTHER" id="PTHR30548:SF2">
    <property type="entry name" value="2-HYDROXYACYL-COA DEHYDRATASE,D-COMPONENT"/>
    <property type="match status" value="1"/>
</dbReference>
<protein>
    <recommendedName>
        <fullName evidence="4">2-hydroxyacyl-CoA dehydratase</fullName>
    </recommendedName>
</protein>
<comment type="similarity">
    <text evidence="1">Belongs to the FldB/FldC dehydratase alpha/beta subunit family.</text>
</comment>
<dbReference type="InterPro" id="IPR010327">
    <property type="entry name" value="FldB/FldC_alpha/beta"/>
</dbReference>
<dbReference type="AlphaFoldDB" id="A0A1F2WTE1"/>
<dbReference type="Pfam" id="PF06050">
    <property type="entry name" value="HGD-D"/>
    <property type="match status" value="1"/>
</dbReference>